<reference evidence="2 3" key="1">
    <citation type="submission" date="2020-08" db="EMBL/GenBank/DDBJ databases">
        <title>Sequencing the genomes of 1000 actinobacteria strains.</title>
        <authorList>
            <person name="Klenk H.-P."/>
        </authorList>
    </citation>
    <scope>NUCLEOTIDE SEQUENCE [LARGE SCALE GENOMIC DNA]</scope>
    <source>
        <strain evidence="2 3">DSM 43149</strain>
    </source>
</reference>
<dbReference type="Gene3D" id="3.40.50.1950">
    <property type="entry name" value="Flavin prenyltransferase-like"/>
    <property type="match status" value="1"/>
</dbReference>
<dbReference type="GO" id="GO:0010181">
    <property type="term" value="F:FMN binding"/>
    <property type="evidence" value="ECO:0007669"/>
    <property type="project" value="TreeGrafter"/>
</dbReference>
<organism evidence="2 3">
    <name type="scientific">Actinoplanes digitatis</name>
    <dbReference type="NCBI Taxonomy" id="1868"/>
    <lineage>
        <taxon>Bacteria</taxon>
        <taxon>Bacillati</taxon>
        <taxon>Actinomycetota</taxon>
        <taxon>Actinomycetes</taxon>
        <taxon>Micromonosporales</taxon>
        <taxon>Micromonosporaceae</taxon>
        <taxon>Actinoplanes</taxon>
    </lineage>
</organism>
<accession>A0A7W7I0B7</accession>
<keyword evidence="3" id="KW-1185">Reference proteome</keyword>
<dbReference type="PANTHER" id="PTHR14359:SF6">
    <property type="entry name" value="PHOSPHOPANTOTHENOYLCYSTEINE DECARBOXYLASE"/>
    <property type="match status" value="1"/>
</dbReference>
<dbReference type="Pfam" id="PF02441">
    <property type="entry name" value="Flavoprotein"/>
    <property type="match status" value="1"/>
</dbReference>
<dbReference type="RefSeq" id="WP_203709607.1">
    <property type="nucleotide sequence ID" value="NZ_BOMK01000066.1"/>
</dbReference>
<name>A0A7W7I0B7_9ACTN</name>
<comment type="caution">
    <text evidence="2">The sequence shown here is derived from an EMBL/GenBank/DDBJ whole genome shotgun (WGS) entry which is preliminary data.</text>
</comment>
<dbReference type="EMBL" id="JACHNH010000001">
    <property type="protein sequence ID" value="MBB4764097.1"/>
    <property type="molecule type" value="Genomic_DNA"/>
</dbReference>
<gene>
    <name evidence="2" type="ORF">BJ971_004653</name>
</gene>
<sequence>MTLASPVLYVVICGASNAAGSYDFIADTIDDGWRVCAITTPMGARFVDVAHLADLTGHPVRSAYKNPADPDVLPRADACVVAPASFNTVNKLANGICDTLAAGVVCEAIGDRTPIIVAPWLNRALAGHGAYARSIACLRAEGVCVVLTEQTRPDRPRHDPGGSFPWAAVLAEVRGLPAARAGKVTGPPISR</sequence>
<proteinExistence type="predicted"/>
<dbReference type="Proteomes" id="UP000578112">
    <property type="component" value="Unassembled WGS sequence"/>
</dbReference>
<protein>
    <submittedName>
        <fullName evidence="2">Phosphopantothenoylcysteine synthetase/decarboxylase</fullName>
    </submittedName>
</protein>
<dbReference type="GO" id="GO:0004633">
    <property type="term" value="F:phosphopantothenoylcysteine decarboxylase activity"/>
    <property type="evidence" value="ECO:0007669"/>
    <property type="project" value="TreeGrafter"/>
</dbReference>
<evidence type="ECO:0000313" key="2">
    <source>
        <dbReference type="EMBL" id="MBB4764097.1"/>
    </source>
</evidence>
<dbReference type="GO" id="GO:0015937">
    <property type="term" value="P:coenzyme A biosynthetic process"/>
    <property type="evidence" value="ECO:0007669"/>
    <property type="project" value="TreeGrafter"/>
</dbReference>
<dbReference type="InterPro" id="IPR003382">
    <property type="entry name" value="Flavoprotein"/>
</dbReference>
<evidence type="ECO:0000313" key="3">
    <source>
        <dbReference type="Proteomes" id="UP000578112"/>
    </source>
</evidence>
<dbReference type="PANTHER" id="PTHR14359">
    <property type="entry name" value="HOMO-OLIGOMERIC FLAVIN CONTAINING CYS DECARBOXYLASE FAMILY"/>
    <property type="match status" value="1"/>
</dbReference>
<dbReference type="InterPro" id="IPR036551">
    <property type="entry name" value="Flavin_trans-like"/>
</dbReference>
<feature type="domain" description="Flavoprotein" evidence="1">
    <location>
        <begin position="9"/>
        <end position="123"/>
    </location>
</feature>
<dbReference type="AlphaFoldDB" id="A0A7W7I0B7"/>
<evidence type="ECO:0000259" key="1">
    <source>
        <dbReference type="Pfam" id="PF02441"/>
    </source>
</evidence>
<dbReference type="GO" id="GO:0071513">
    <property type="term" value="C:phosphopantothenoylcysteine decarboxylase complex"/>
    <property type="evidence" value="ECO:0007669"/>
    <property type="project" value="TreeGrafter"/>
</dbReference>
<dbReference type="SUPFAM" id="SSF52507">
    <property type="entry name" value="Homo-oligomeric flavin-containing Cys decarboxylases, HFCD"/>
    <property type="match status" value="1"/>
</dbReference>